<evidence type="ECO:0000313" key="2">
    <source>
        <dbReference type="EMBL" id="MEL3971767.1"/>
    </source>
</evidence>
<sequence length="239" mass="26849">MSMLLMFLPIFIILVLVAGVATFMVRASRRKRVGSKKSRWMIGGYTLILLAAAVLSVSVLSDKGEEFKTLTAEELKLIESEQMRVMDAAHSGKLQNVEGGYTNKNSWSFPYDDQQLDITYLDDETASVMVFVQEKDTNDDVIEAIHYTGNVFVDGMDMTDKKSSAELELRGKILSIKAPEMVSVNVTKFSSGFPFQQFTGEKNWFFGERPSMGFGHDFILLKVPEDVEVDGHTNYVRAE</sequence>
<proteinExistence type="predicted"/>
<feature type="transmembrane region" description="Helical" evidence="1">
    <location>
        <begin position="40"/>
        <end position="60"/>
    </location>
</feature>
<keyword evidence="1" id="KW-0812">Transmembrane</keyword>
<keyword evidence="3" id="KW-1185">Reference proteome</keyword>
<comment type="caution">
    <text evidence="2">The sequence shown here is derived from an EMBL/GenBank/DDBJ whole genome shotgun (WGS) entry which is preliminary data.</text>
</comment>
<keyword evidence="1" id="KW-1133">Transmembrane helix</keyword>
<accession>A0ABU9K8G4</accession>
<keyword evidence="1" id="KW-0472">Membrane</keyword>
<gene>
    <name evidence="2" type="ORF">AAEO50_05675</name>
</gene>
<evidence type="ECO:0000256" key="1">
    <source>
        <dbReference type="SAM" id="Phobius"/>
    </source>
</evidence>
<evidence type="ECO:0000313" key="3">
    <source>
        <dbReference type="Proteomes" id="UP001389717"/>
    </source>
</evidence>
<reference evidence="2 3" key="1">
    <citation type="submission" date="2024-04" db="EMBL/GenBank/DDBJ databases">
        <title>Bacillus oryzaecorticis sp. nov., a moderately halophilic bacterium isolated from rice husks.</title>
        <authorList>
            <person name="Zhu H.-S."/>
        </authorList>
    </citation>
    <scope>NUCLEOTIDE SEQUENCE [LARGE SCALE GENOMIC DNA]</scope>
    <source>
        <strain evidence="2 3">ZC255</strain>
    </source>
</reference>
<dbReference type="EMBL" id="JBBYAF010000007">
    <property type="protein sequence ID" value="MEL3971767.1"/>
    <property type="molecule type" value="Genomic_DNA"/>
</dbReference>
<name>A0ABU9K8G4_9BACI</name>
<organism evidence="2 3">
    <name type="scientific">Rossellomorea oryzaecorticis</name>
    <dbReference type="NCBI Taxonomy" id="1396505"/>
    <lineage>
        <taxon>Bacteria</taxon>
        <taxon>Bacillati</taxon>
        <taxon>Bacillota</taxon>
        <taxon>Bacilli</taxon>
        <taxon>Bacillales</taxon>
        <taxon>Bacillaceae</taxon>
        <taxon>Rossellomorea</taxon>
    </lineage>
</organism>
<dbReference type="Proteomes" id="UP001389717">
    <property type="component" value="Unassembled WGS sequence"/>
</dbReference>
<protein>
    <submittedName>
        <fullName evidence="2">Uncharacterized protein</fullName>
    </submittedName>
</protein>
<feature type="transmembrane region" description="Helical" evidence="1">
    <location>
        <begin position="6"/>
        <end position="28"/>
    </location>
</feature>
<dbReference type="RefSeq" id="WP_341981380.1">
    <property type="nucleotide sequence ID" value="NZ_JBBYAF010000007.1"/>
</dbReference>